<sequence>MDLKPSLNKADSRKLGYIGAVPGSNEDLGRDSDSWFTPRKYIDLVKQTLGDIDLDPFSSKQANELIQAKRFFDEKSDAFKQVWFEDSGRVFMNPPYSRQLINASIDIFVEHWKNGKISEAIVLVNNATETKWFQQLLLESTAICLVNKRIAFENRDGKHVSGNTRGQVFLYFGKKTQKFNKTFGRIGAVLKRT</sequence>
<dbReference type="EMBL" id="JBHSGU010000005">
    <property type="protein sequence ID" value="MFC4700950.1"/>
    <property type="molecule type" value="Genomic_DNA"/>
</dbReference>
<accession>A0ABV9LXD4</accession>
<organism evidence="4 5">
    <name type="scientific">Glaciecola siphonariae</name>
    <dbReference type="NCBI Taxonomy" id="521012"/>
    <lineage>
        <taxon>Bacteria</taxon>
        <taxon>Pseudomonadati</taxon>
        <taxon>Pseudomonadota</taxon>
        <taxon>Gammaproteobacteria</taxon>
        <taxon>Alteromonadales</taxon>
        <taxon>Alteromonadaceae</taxon>
        <taxon>Glaciecola</taxon>
    </lineage>
</organism>
<dbReference type="Proteomes" id="UP001595897">
    <property type="component" value="Unassembled WGS sequence"/>
</dbReference>
<keyword evidence="1" id="KW-0489">Methyltransferase</keyword>
<dbReference type="PROSITE" id="PS00092">
    <property type="entry name" value="N6_MTASE"/>
    <property type="match status" value="1"/>
</dbReference>
<evidence type="ECO:0000256" key="2">
    <source>
        <dbReference type="ARBA" id="ARBA00022679"/>
    </source>
</evidence>
<comment type="caution">
    <text evidence="4">The sequence shown here is derived from an EMBL/GenBank/DDBJ whole genome shotgun (WGS) entry which is preliminary data.</text>
</comment>
<evidence type="ECO:0000313" key="4">
    <source>
        <dbReference type="EMBL" id="MFC4700950.1"/>
    </source>
</evidence>
<dbReference type="Pfam" id="PF05869">
    <property type="entry name" value="Dam"/>
    <property type="match status" value="1"/>
</dbReference>
<dbReference type="InterPro" id="IPR008593">
    <property type="entry name" value="Dam_MeTrfase"/>
</dbReference>
<keyword evidence="2" id="KW-0808">Transferase</keyword>
<proteinExistence type="predicted"/>
<name>A0ABV9LXD4_9ALTE</name>
<evidence type="ECO:0000313" key="5">
    <source>
        <dbReference type="Proteomes" id="UP001595897"/>
    </source>
</evidence>
<reference evidence="5" key="1">
    <citation type="journal article" date="2019" name="Int. J. Syst. Evol. Microbiol.">
        <title>The Global Catalogue of Microorganisms (GCM) 10K type strain sequencing project: providing services to taxonomists for standard genome sequencing and annotation.</title>
        <authorList>
            <consortium name="The Broad Institute Genomics Platform"/>
            <consortium name="The Broad Institute Genome Sequencing Center for Infectious Disease"/>
            <person name="Wu L."/>
            <person name="Ma J."/>
        </authorList>
    </citation>
    <scope>NUCLEOTIDE SEQUENCE [LARGE SCALE GENOMIC DNA]</scope>
    <source>
        <strain evidence="5">KACC 12507</strain>
    </source>
</reference>
<gene>
    <name evidence="4" type="ORF">ACFO4O_12325</name>
</gene>
<dbReference type="InterPro" id="IPR002052">
    <property type="entry name" value="DNA_methylase_N6_adenine_CS"/>
</dbReference>
<keyword evidence="3" id="KW-0949">S-adenosyl-L-methionine</keyword>
<protein>
    <submittedName>
        <fullName evidence="4">DNA N-6-adenine-methyltransferase</fullName>
    </submittedName>
</protein>
<evidence type="ECO:0000256" key="3">
    <source>
        <dbReference type="ARBA" id="ARBA00022691"/>
    </source>
</evidence>
<keyword evidence="5" id="KW-1185">Reference proteome</keyword>
<dbReference type="RefSeq" id="WP_382408957.1">
    <property type="nucleotide sequence ID" value="NZ_JBHSGU010000005.1"/>
</dbReference>
<evidence type="ECO:0000256" key="1">
    <source>
        <dbReference type="ARBA" id="ARBA00022603"/>
    </source>
</evidence>